<organism evidence="2 3">
    <name type="scientific">Paramuricea clavata</name>
    <name type="common">Red gorgonian</name>
    <name type="synonym">Violescent sea-whip</name>
    <dbReference type="NCBI Taxonomy" id="317549"/>
    <lineage>
        <taxon>Eukaryota</taxon>
        <taxon>Metazoa</taxon>
        <taxon>Cnidaria</taxon>
        <taxon>Anthozoa</taxon>
        <taxon>Octocorallia</taxon>
        <taxon>Malacalcyonacea</taxon>
        <taxon>Plexauridae</taxon>
        <taxon>Paramuricea</taxon>
    </lineage>
</organism>
<accession>A0A6S7FG01</accession>
<evidence type="ECO:0000256" key="1">
    <source>
        <dbReference type="SAM" id="MobiDB-lite"/>
    </source>
</evidence>
<reference evidence="2" key="1">
    <citation type="submission" date="2020-04" db="EMBL/GenBank/DDBJ databases">
        <authorList>
            <person name="Alioto T."/>
            <person name="Alioto T."/>
            <person name="Gomez Garrido J."/>
        </authorList>
    </citation>
    <scope>NUCLEOTIDE SEQUENCE</scope>
    <source>
        <strain evidence="2">A484AB</strain>
    </source>
</reference>
<protein>
    <submittedName>
        <fullName evidence="2">Uncharacterized protein</fullName>
    </submittedName>
</protein>
<feature type="region of interest" description="Disordered" evidence="1">
    <location>
        <begin position="715"/>
        <end position="1175"/>
    </location>
</feature>
<feature type="compositionally biased region" description="Basic and acidic residues" evidence="1">
    <location>
        <begin position="955"/>
        <end position="975"/>
    </location>
</feature>
<feature type="region of interest" description="Disordered" evidence="1">
    <location>
        <begin position="489"/>
        <end position="523"/>
    </location>
</feature>
<feature type="region of interest" description="Disordered" evidence="1">
    <location>
        <begin position="1336"/>
        <end position="1359"/>
    </location>
</feature>
<feature type="compositionally biased region" description="Low complexity" evidence="1">
    <location>
        <begin position="364"/>
        <end position="382"/>
    </location>
</feature>
<feature type="compositionally biased region" description="Basic and acidic residues" evidence="1">
    <location>
        <begin position="715"/>
        <end position="728"/>
    </location>
</feature>
<keyword evidence="3" id="KW-1185">Reference proteome</keyword>
<feature type="compositionally biased region" description="Polar residues" evidence="1">
    <location>
        <begin position="1005"/>
        <end position="1015"/>
    </location>
</feature>
<evidence type="ECO:0000313" key="3">
    <source>
        <dbReference type="Proteomes" id="UP001152795"/>
    </source>
</evidence>
<feature type="compositionally biased region" description="Basic and acidic residues" evidence="1">
    <location>
        <begin position="745"/>
        <end position="783"/>
    </location>
</feature>
<feature type="compositionally biased region" description="Basic and acidic residues" evidence="1">
    <location>
        <begin position="839"/>
        <end position="863"/>
    </location>
</feature>
<dbReference type="PANTHER" id="PTHR21937">
    <property type="entry name" value="CCDC66 DOMAIN-CONTAINING PROTEIN"/>
    <property type="match status" value="1"/>
</dbReference>
<feature type="compositionally biased region" description="Basic and acidic residues" evidence="1">
    <location>
        <begin position="983"/>
        <end position="998"/>
    </location>
</feature>
<sequence>MKNRGTYDILPPITKDPYRFHDQHFDHDGLYHIPQEEFKLPEVPKNSLHIPKTYSTKRGALLLYSEGCSVPGSRRLKKRPRFKRQKEERLQTLKDLMELIMDYKKNGCDPLLLEQLWRHMSGNARDVQPGYSPKRYLSHLSHTTFDPDSWKKLVETGSLKSFGTTDDGFLPSLLADKYGNPLNHRPAPYKTMSLPPVSPSSSMVGSFTFYNHALSTGAASMVSLPSVNSETIDDQLSARTVGTFVESLAERLAEVESESGFKKDYETLSAKEKEELLTQLLMDVTLHNQGDVITVPTQTIAESSTINTDISYLSDTKRSESHESPESYHSMKTLPTQKTTSTASNKSTTSLLSDKSLRSDRTPKSAGSSKSSKSVPSRTTSVCSLPPIVTKDAVDLENRSKSASLSSSRSGLSLVIDNFEVGLNGIDIEIDDDSFHLEDTDIGLERKDSETRSLRNGRTSSTHSLIDALSIQNGESIHQLTDETKSLKSLGSSDGVVHKSGSIDENLRDSGVGGESKISDGGLANGMVHGDGILSGDDFGDGGSGYGVTSDGDDGGTYGDGHPYSEDDGDGPNISITSDTKDPYSDGHPDYHHESTKQAMPSIDVVPATEPQAPHMSLSSLQDEVRLVATEVLSRPKSGRILAADAEMATFLLLERMQGLLDPRLAAENVRASSAAPKKVRSLGQLRNSEVKKKKRVRSAEATLASRNLVESEEKLAQQAFKPEEKQPEQVSVPEEQQADQVSISKEKQVDQVSKPEEKQVDQVSKPEEKQVDQVSKPEEKQVDQVSSEVQKPQENDVSLDDVTVTVDTEAGKDSGTQSPQTSATPSPGGELLLTVKDLQPDNKQEEETKTDVPAVKETKENVNKVGKVKKGGNAKRVVNKVKKKKSVVRRTPPFHAGLVPETKPPKGLARKKGEVRKKGNGKQASPDLQEKTELKTTEPVTNSDLPPPGIPVRVDSETGEVEHRISPARSEKSISRAGNKTPPDEKISVAREDEVSVRAETVSPRAQSKSSRAESYSPREKSPPEKTPSPRDKTPSPREQKACPRDRDAVFRESVNTNLDNVNTNVVTDTVEAPAREPSPEIVLTEKQRRANARVAQRAAAAERRRQDVERKRREREEARRRAQEEDARLDVLRQEADEEMKKREEERRIQKEQEERERTRVEAEQNEHARQERLIIERQRQARDEWKRRKEQLVAERKFEEELRKERERVEEQIEEERRREYAEKIAHLEETERERLMEERRLEEERIKREIQEEKERREAERLRMLEERRQMEEELAAARERQLARRTFLETLLKDFQNLLLDQRITRAFTFSYFDIMPWFKDRWRDLEEDRPLSKRASTQLDTVPEEPENDIDVE</sequence>
<dbReference type="InterPro" id="IPR031440">
    <property type="entry name" value="DUF4670"/>
</dbReference>
<dbReference type="PANTHER" id="PTHR21937:SF6">
    <property type="entry name" value="CCDC66 DOMAIN-CONTAINING PROTEIN"/>
    <property type="match status" value="1"/>
</dbReference>
<feature type="compositionally biased region" description="Low complexity" evidence="1">
    <location>
        <begin position="338"/>
        <end position="354"/>
    </location>
</feature>
<feature type="compositionally biased region" description="Basic and acidic residues" evidence="1">
    <location>
        <begin position="1075"/>
        <end position="1090"/>
    </location>
</feature>
<feature type="compositionally biased region" description="Low complexity" evidence="1">
    <location>
        <begin position="1056"/>
        <end position="1072"/>
    </location>
</feature>
<feature type="compositionally biased region" description="Polar residues" evidence="1">
    <location>
        <begin position="815"/>
        <end position="826"/>
    </location>
</feature>
<comment type="caution">
    <text evidence="2">The sequence shown here is derived from an EMBL/GenBank/DDBJ whole genome shotgun (WGS) entry which is preliminary data.</text>
</comment>
<feature type="compositionally biased region" description="Basic and acidic residues" evidence="1">
    <location>
        <begin position="1018"/>
        <end position="1052"/>
    </location>
</feature>
<proteinExistence type="predicted"/>
<feature type="compositionally biased region" description="Basic and acidic residues" evidence="1">
    <location>
        <begin position="1102"/>
        <end position="1175"/>
    </location>
</feature>
<feature type="region of interest" description="Disordered" evidence="1">
    <location>
        <begin position="311"/>
        <end position="383"/>
    </location>
</feature>
<evidence type="ECO:0000313" key="2">
    <source>
        <dbReference type="EMBL" id="CAB3978048.1"/>
    </source>
</evidence>
<feature type="compositionally biased region" description="Basic residues" evidence="1">
    <location>
        <begin position="909"/>
        <end position="921"/>
    </location>
</feature>
<dbReference type="OrthoDB" id="6162046at2759"/>
<name>A0A6S7FG01_PARCT</name>
<feature type="compositionally biased region" description="Basic and acidic residues" evidence="1">
    <location>
        <begin position="315"/>
        <end position="326"/>
    </location>
</feature>
<feature type="compositionally biased region" description="Polar residues" evidence="1">
    <location>
        <begin position="784"/>
        <end position="797"/>
    </location>
</feature>
<feature type="compositionally biased region" description="Basic and acidic residues" evidence="1">
    <location>
        <begin position="579"/>
        <end position="596"/>
    </location>
</feature>
<gene>
    <name evidence="2" type="ORF">PACLA_8A026667</name>
</gene>
<feature type="region of interest" description="Disordered" evidence="1">
    <location>
        <begin position="535"/>
        <end position="598"/>
    </location>
</feature>
<feature type="compositionally biased region" description="Acidic residues" evidence="1">
    <location>
        <begin position="1348"/>
        <end position="1359"/>
    </location>
</feature>
<dbReference type="Proteomes" id="UP001152795">
    <property type="component" value="Unassembled WGS sequence"/>
</dbReference>
<dbReference type="EMBL" id="CACRXK020000085">
    <property type="protein sequence ID" value="CAB3978048.1"/>
    <property type="molecule type" value="Genomic_DNA"/>
</dbReference>
<feature type="compositionally biased region" description="Basic residues" evidence="1">
    <location>
        <begin position="867"/>
        <end position="889"/>
    </location>
</feature>